<name>A0A545AFR4_9ACTN</name>
<feature type="domain" description="VOC" evidence="1">
    <location>
        <begin position="120"/>
        <end position="230"/>
    </location>
</feature>
<reference evidence="2 3" key="1">
    <citation type="submission" date="2019-07" db="EMBL/GenBank/DDBJ databases">
        <title>Cryptosporangium phraense sp. nov., isolated from plant litter.</title>
        <authorList>
            <person name="Suriyachadkun C."/>
        </authorList>
    </citation>
    <scope>NUCLEOTIDE SEQUENCE [LARGE SCALE GENOMIC DNA]</scope>
    <source>
        <strain evidence="2 3">A-T 5661</strain>
    </source>
</reference>
<dbReference type="InterPro" id="IPR029068">
    <property type="entry name" value="Glyas_Bleomycin-R_OHBP_Dase"/>
</dbReference>
<dbReference type="InParanoid" id="A0A545AFR4"/>
<dbReference type="Gene3D" id="3.10.180.10">
    <property type="entry name" value="2,3-Dihydroxybiphenyl 1,2-Dioxygenase, domain 1"/>
    <property type="match status" value="2"/>
</dbReference>
<dbReference type="EMBL" id="VIRS01000047">
    <property type="protein sequence ID" value="TQS40100.1"/>
    <property type="molecule type" value="Genomic_DNA"/>
</dbReference>
<comment type="caution">
    <text evidence="2">The sequence shown here is derived from an EMBL/GenBank/DDBJ whole genome shotgun (WGS) entry which is preliminary data.</text>
</comment>
<organism evidence="2 3">
    <name type="scientific">Cryptosporangium phraense</name>
    <dbReference type="NCBI Taxonomy" id="2593070"/>
    <lineage>
        <taxon>Bacteria</taxon>
        <taxon>Bacillati</taxon>
        <taxon>Actinomycetota</taxon>
        <taxon>Actinomycetes</taxon>
        <taxon>Cryptosporangiales</taxon>
        <taxon>Cryptosporangiaceae</taxon>
        <taxon>Cryptosporangium</taxon>
    </lineage>
</organism>
<accession>A0A545AFR4</accession>
<dbReference type="CDD" id="cd06587">
    <property type="entry name" value="VOC"/>
    <property type="match status" value="2"/>
</dbReference>
<dbReference type="Proteomes" id="UP000317982">
    <property type="component" value="Unassembled WGS sequence"/>
</dbReference>
<evidence type="ECO:0000313" key="2">
    <source>
        <dbReference type="EMBL" id="TQS40100.1"/>
    </source>
</evidence>
<dbReference type="AlphaFoldDB" id="A0A545AFR4"/>
<sequence>MAVGRLARVVFDAGDADAVIAFYASLTGWPRVDPFSVQTPTGPLLAIQPVPEHVPPRWPGQELPAQVHLDFDVAELAPAVERAVQLGAVRLGGGEYWVTLADPAGHPFDLCRTRAVTSMSRLWVHLDTSDPSAAARFYGELLGMPIVHDDEVGAALGARPTEVGTTLFFCPVEQHTRPRWPDPAFPQQAHLDIAVADIDSARATAVRLGAVPLTETVLADPDGHPFCLVD</sequence>
<dbReference type="PANTHER" id="PTHR35908">
    <property type="entry name" value="HYPOTHETICAL FUSION PROTEIN"/>
    <property type="match status" value="1"/>
</dbReference>
<dbReference type="PROSITE" id="PS51819">
    <property type="entry name" value="VOC"/>
    <property type="match status" value="1"/>
</dbReference>
<evidence type="ECO:0000259" key="1">
    <source>
        <dbReference type="PROSITE" id="PS51819"/>
    </source>
</evidence>
<keyword evidence="3" id="KW-1185">Reference proteome</keyword>
<gene>
    <name evidence="2" type="ORF">FL583_36380</name>
</gene>
<evidence type="ECO:0000313" key="3">
    <source>
        <dbReference type="Proteomes" id="UP000317982"/>
    </source>
</evidence>
<dbReference type="Pfam" id="PF18029">
    <property type="entry name" value="Glyoxalase_6"/>
    <property type="match status" value="2"/>
</dbReference>
<dbReference type="InterPro" id="IPR041581">
    <property type="entry name" value="Glyoxalase_6"/>
</dbReference>
<dbReference type="PANTHER" id="PTHR35908:SF1">
    <property type="entry name" value="CONSERVED PROTEIN"/>
    <property type="match status" value="1"/>
</dbReference>
<dbReference type="OrthoDB" id="3212826at2"/>
<dbReference type="RefSeq" id="WP_142709456.1">
    <property type="nucleotide sequence ID" value="NZ_VIRS01000047.1"/>
</dbReference>
<protein>
    <submittedName>
        <fullName evidence="2">VOC family protein</fullName>
    </submittedName>
</protein>
<proteinExistence type="predicted"/>
<dbReference type="SUPFAM" id="SSF54593">
    <property type="entry name" value="Glyoxalase/Bleomycin resistance protein/Dihydroxybiphenyl dioxygenase"/>
    <property type="match status" value="2"/>
</dbReference>
<dbReference type="InterPro" id="IPR037523">
    <property type="entry name" value="VOC_core"/>
</dbReference>